<dbReference type="EMBL" id="CP045915">
    <property type="protein sequence ID" value="QGH32593.1"/>
    <property type="molecule type" value="Genomic_DNA"/>
</dbReference>
<sequence length="69" mass="8226">MFYSITFWTNENMMEFWSNVRMLLETIQPGIMLTVAIVLVGALIGVIVRSFKKTEDDENNDRDYEIRRY</sequence>
<keyword evidence="1" id="KW-0472">Membrane</keyword>
<protein>
    <submittedName>
        <fullName evidence="2">Uncharacterized protein</fullName>
    </submittedName>
</protein>
<feature type="transmembrane region" description="Helical" evidence="1">
    <location>
        <begin position="27"/>
        <end position="48"/>
    </location>
</feature>
<dbReference type="KEGG" id="grc:GI584_00165"/>
<dbReference type="RefSeq" id="WP_153789867.1">
    <property type="nucleotide sequence ID" value="NZ_CP045915.1"/>
</dbReference>
<dbReference type="AlphaFoldDB" id="A0A5Q2TF30"/>
<name>A0A5Q2TF30_9BACI</name>
<accession>A0A5Q2TF30</accession>
<gene>
    <name evidence="2" type="ORF">GI584_00165</name>
</gene>
<organism evidence="2 3">
    <name type="scientific">Gracilibacillus salitolerans</name>
    <dbReference type="NCBI Taxonomy" id="2663022"/>
    <lineage>
        <taxon>Bacteria</taxon>
        <taxon>Bacillati</taxon>
        <taxon>Bacillota</taxon>
        <taxon>Bacilli</taxon>
        <taxon>Bacillales</taxon>
        <taxon>Bacillaceae</taxon>
        <taxon>Gracilibacillus</taxon>
    </lineage>
</organism>
<keyword evidence="3" id="KW-1185">Reference proteome</keyword>
<evidence type="ECO:0000313" key="3">
    <source>
        <dbReference type="Proteomes" id="UP000339690"/>
    </source>
</evidence>
<evidence type="ECO:0000256" key="1">
    <source>
        <dbReference type="SAM" id="Phobius"/>
    </source>
</evidence>
<proteinExistence type="predicted"/>
<evidence type="ECO:0000313" key="2">
    <source>
        <dbReference type="EMBL" id="QGH32593.1"/>
    </source>
</evidence>
<keyword evidence="1" id="KW-1133">Transmembrane helix</keyword>
<keyword evidence="1" id="KW-0812">Transmembrane</keyword>
<reference evidence="2 3" key="1">
    <citation type="submission" date="2019-11" db="EMBL/GenBank/DDBJ databases">
        <title>Gracilibacillus salitolerans sp. nov., a moderate halophile isolated from a saline soil in northwest China.</title>
        <authorList>
            <person name="Gan L."/>
        </authorList>
    </citation>
    <scope>NUCLEOTIDE SEQUENCE [LARGE SCALE GENOMIC DNA]</scope>
    <source>
        <strain evidence="2 3">SCU50</strain>
    </source>
</reference>
<dbReference type="Proteomes" id="UP000339690">
    <property type="component" value="Chromosome"/>
</dbReference>